<comment type="caution">
    <text evidence="2">The sequence shown here is derived from an EMBL/GenBank/DDBJ whole genome shotgun (WGS) entry which is preliminary data.</text>
</comment>
<gene>
    <name evidence="2" type="ORF">BST25_11955</name>
</gene>
<evidence type="ECO:0000256" key="1">
    <source>
        <dbReference type="SAM" id="MobiDB-lite"/>
    </source>
</evidence>
<dbReference type="NCBIfam" id="NF040653">
    <property type="entry name" value="Rv1535_dom"/>
    <property type="match status" value="1"/>
</dbReference>
<protein>
    <submittedName>
        <fullName evidence="2">Uncharacterized protein</fullName>
    </submittedName>
</protein>
<keyword evidence="3" id="KW-1185">Reference proteome</keyword>
<sequence>MSTTDSSGFLTDPLVSSIALVLRVPLVELYALLWRVGVVEIRQPDRAARRSSRARQVRVAACPAGAACPNLAKRGSERPSRWSPRRRPEPAPTRLDPAVCGRAVTVVTA</sequence>
<dbReference type="RefSeq" id="WP_232065708.1">
    <property type="nucleotide sequence ID" value="NZ_AP022615.1"/>
</dbReference>
<evidence type="ECO:0000313" key="3">
    <source>
        <dbReference type="Proteomes" id="UP000192566"/>
    </source>
</evidence>
<dbReference type="Proteomes" id="UP000192566">
    <property type="component" value="Unassembled WGS sequence"/>
</dbReference>
<proteinExistence type="predicted"/>
<feature type="region of interest" description="Disordered" evidence="1">
    <location>
        <begin position="70"/>
        <end position="96"/>
    </location>
</feature>
<dbReference type="EMBL" id="MVHR01000014">
    <property type="protein sequence ID" value="ORA73724.1"/>
    <property type="molecule type" value="Genomic_DNA"/>
</dbReference>
<accession>A0A1X0DMU0</accession>
<name>A0A1X0DMU0_MYCHE</name>
<reference evidence="2 3" key="1">
    <citation type="submission" date="2017-02" db="EMBL/GenBank/DDBJ databases">
        <title>The new phylogeny of genus Mycobacterium.</title>
        <authorList>
            <person name="Tortoli E."/>
            <person name="Trovato A."/>
            <person name="Cirillo D.M."/>
        </authorList>
    </citation>
    <scope>NUCLEOTIDE SEQUENCE [LARGE SCALE GENOMIC DNA]</scope>
    <source>
        <strain evidence="2 3">DSM 44471</strain>
    </source>
</reference>
<dbReference type="AlphaFoldDB" id="A0A1X0DMU0"/>
<organism evidence="2 3">
    <name type="scientific">Mycobacterium heidelbergense</name>
    <dbReference type="NCBI Taxonomy" id="53376"/>
    <lineage>
        <taxon>Bacteria</taxon>
        <taxon>Bacillati</taxon>
        <taxon>Actinomycetota</taxon>
        <taxon>Actinomycetes</taxon>
        <taxon>Mycobacteriales</taxon>
        <taxon>Mycobacteriaceae</taxon>
        <taxon>Mycobacterium</taxon>
        <taxon>Mycobacterium simiae complex</taxon>
    </lineage>
</organism>
<evidence type="ECO:0000313" key="2">
    <source>
        <dbReference type="EMBL" id="ORA73724.1"/>
    </source>
</evidence>